<evidence type="ECO:0000256" key="1">
    <source>
        <dbReference type="SAM" id="MobiDB-lite"/>
    </source>
</evidence>
<dbReference type="Proteomes" id="UP000250222">
    <property type="component" value="Unassembled WGS sequence"/>
</dbReference>
<accession>A0A2Y9C7C9</accession>
<dbReference type="PANTHER" id="PTHR48098:SF1">
    <property type="entry name" value="DIACYLGLYCEROL ACYLTRANSFERASE_MYCOLYLTRANSFERASE AG85A"/>
    <property type="match status" value="1"/>
</dbReference>
<feature type="compositionally biased region" description="Low complexity" evidence="1">
    <location>
        <begin position="717"/>
        <end position="767"/>
    </location>
</feature>
<keyword evidence="2" id="KW-0472">Membrane</keyword>
<dbReference type="SUPFAM" id="SSF53474">
    <property type="entry name" value="alpha/beta-Hydrolases"/>
    <property type="match status" value="1"/>
</dbReference>
<evidence type="ECO:0000256" key="3">
    <source>
        <dbReference type="SAM" id="SignalP"/>
    </source>
</evidence>
<evidence type="ECO:0000313" key="4">
    <source>
        <dbReference type="EMBL" id="SSA45153.1"/>
    </source>
</evidence>
<evidence type="ECO:0000256" key="2">
    <source>
        <dbReference type="SAM" id="Phobius"/>
    </source>
</evidence>
<dbReference type="InterPro" id="IPR011047">
    <property type="entry name" value="Quinoprotein_ADH-like_sf"/>
</dbReference>
<dbReference type="Gene3D" id="3.40.50.1820">
    <property type="entry name" value="alpha/beta hydrolase"/>
    <property type="match status" value="1"/>
</dbReference>
<dbReference type="GO" id="GO:0016747">
    <property type="term" value="F:acyltransferase activity, transferring groups other than amino-acyl groups"/>
    <property type="evidence" value="ECO:0007669"/>
    <property type="project" value="TreeGrafter"/>
</dbReference>
<dbReference type="RefSeq" id="WP_110853221.1">
    <property type="nucleotide sequence ID" value="NZ_QKLZ01000012.1"/>
</dbReference>
<dbReference type="Gene3D" id="2.80.10.50">
    <property type="match status" value="1"/>
</dbReference>
<reference evidence="4 5" key="1">
    <citation type="submission" date="2016-10" db="EMBL/GenBank/DDBJ databases">
        <authorList>
            <person name="Cai Z."/>
        </authorList>
    </citation>
    <scope>NUCLEOTIDE SEQUENCE [LARGE SCALE GENOMIC DNA]</scope>
    <source>
        <strain evidence="4 5">CGMCC 1.10826</strain>
    </source>
</reference>
<feature type="region of interest" description="Disordered" evidence="1">
    <location>
        <begin position="717"/>
        <end position="784"/>
    </location>
</feature>
<name>A0A2Y9C7C9_9MICO</name>
<protein>
    <submittedName>
        <fullName evidence="4">Enterochelin esterase</fullName>
    </submittedName>
</protein>
<sequence>MIPARLSRRLAVTAAVAVVAGASLTLPALAAEQGTLVSAEATGTAAGTVDYTVYLPPGYEDSTDRYPTVYLLHGRGDTQAAWQRVATDLDELIASGELQPVVAVMPDAPWNDRGSWYTDSLYTGDAASGPGLPVETALAEDLVDHVDATYRTVAHREARAVGGYSMGGAGALRLALAHQEDFSAGIVLSPAAYVPQPPVDSSVRDYGAYGVGDALFDADRYTELSYPTALESLDPALPVHLFVAVGDDEWPNPDPAEAQHDIDLESAQLYNTARRVPGVTAELRVLDGGHDWDVWQPAFREAIVDVGQRLRTEPAATWDAELLGSAGDDRAGGIVETADGGTVVALGLADEWDGYEPAGEMDTLLVRRAADGTEAWRHAIATGANDRAYGVVDGFDDAVVVGGYTRGTLATGEADTQDDAFVAAVDADGERTWTLELGDPGAADRFYAVAPDGDGGAYVAGYTSGSFAGTASAGDKDAVLARVSAAGELLWSTQLGGSGEDKAMAVALTSDGDVVVGGVSGAGLPGAEHLGSGDGWVARYDADGGQQWVRAVATAENDMVSGLVPLADGAVLAVGQTKGVLGEAALGDNDIAVRALTTDGEESWTLQTGTSTDDRGVTGVATADGGALVLATTYGAMGEPLGGVDVVALPVTADGVAGEPLQLGSRDRDGADEWDEANLYAAAGTDGTWLSGLTFGAPDGAVNAGAGDVFVMQLASAPGEEPTTAEPTTSPEPTGPEPTVTPTEGPSPSAAPTTGTPDPSSTPAVPGEDTDPGAGTGAGAGGLPSTGAAVLGAGVLALLLAAAGAVLVARRRAAA</sequence>
<dbReference type="InterPro" id="IPR029058">
    <property type="entry name" value="AB_hydrolase_fold"/>
</dbReference>
<dbReference type="InterPro" id="IPR050583">
    <property type="entry name" value="Mycobacterial_A85_antigen"/>
</dbReference>
<dbReference type="Pfam" id="PF00756">
    <property type="entry name" value="Esterase"/>
    <property type="match status" value="1"/>
</dbReference>
<feature type="signal peptide" evidence="3">
    <location>
        <begin position="1"/>
        <end position="30"/>
    </location>
</feature>
<dbReference type="InterPro" id="IPR010620">
    <property type="entry name" value="SBBP_repeat"/>
</dbReference>
<keyword evidence="2" id="KW-1133">Transmembrane helix</keyword>
<dbReference type="PANTHER" id="PTHR48098">
    <property type="entry name" value="ENTEROCHELIN ESTERASE-RELATED"/>
    <property type="match status" value="1"/>
</dbReference>
<dbReference type="Pfam" id="PF06739">
    <property type="entry name" value="SBBP"/>
    <property type="match status" value="1"/>
</dbReference>
<dbReference type="InterPro" id="IPR000801">
    <property type="entry name" value="Esterase-like"/>
</dbReference>
<evidence type="ECO:0000313" key="5">
    <source>
        <dbReference type="Proteomes" id="UP000250222"/>
    </source>
</evidence>
<feature type="transmembrane region" description="Helical" evidence="2">
    <location>
        <begin position="788"/>
        <end position="809"/>
    </location>
</feature>
<dbReference type="EMBL" id="UETB01000012">
    <property type="protein sequence ID" value="SSA45153.1"/>
    <property type="molecule type" value="Genomic_DNA"/>
</dbReference>
<organism evidence="4 5">
    <name type="scientific">Georgenia satyanarayanai</name>
    <dbReference type="NCBI Taxonomy" id="860221"/>
    <lineage>
        <taxon>Bacteria</taxon>
        <taxon>Bacillati</taxon>
        <taxon>Actinomycetota</taxon>
        <taxon>Actinomycetes</taxon>
        <taxon>Micrococcales</taxon>
        <taxon>Bogoriellaceae</taxon>
        <taxon>Georgenia</taxon>
    </lineage>
</organism>
<dbReference type="OrthoDB" id="184858at2"/>
<gene>
    <name evidence="4" type="ORF">SAMN05216184_11212</name>
</gene>
<dbReference type="SUPFAM" id="SSF50998">
    <property type="entry name" value="Quinoprotein alcohol dehydrogenase-like"/>
    <property type="match status" value="1"/>
</dbReference>
<proteinExistence type="predicted"/>
<keyword evidence="3" id="KW-0732">Signal</keyword>
<keyword evidence="2" id="KW-0812">Transmembrane</keyword>
<keyword evidence="5" id="KW-1185">Reference proteome</keyword>
<feature type="compositionally biased region" description="Gly residues" evidence="1">
    <location>
        <begin position="774"/>
        <end position="784"/>
    </location>
</feature>
<feature type="chain" id="PRO_5030062023" evidence="3">
    <location>
        <begin position="31"/>
        <end position="815"/>
    </location>
</feature>
<dbReference type="AlphaFoldDB" id="A0A2Y9C7C9"/>